<dbReference type="STRING" id="1821621.A8C75_16445"/>
<accession>A0A1A9F1N9</accession>
<dbReference type="OrthoDB" id="7055710at2"/>
<feature type="domain" description="AB hydrolase-1" evidence="1">
    <location>
        <begin position="27"/>
        <end position="277"/>
    </location>
</feature>
<dbReference type="RefSeq" id="WP_067384900.1">
    <property type="nucleotide sequence ID" value="NZ_CP015839.1"/>
</dbReference>
<dbReference type="InterPro" id="IPR000073">
    <property type="entry name" value="AB_hydrolase_1"/>
</dbReference>
<dbReference type="Pfam" id="PF00561">
    <property type="entry name" value="Abhydrolase_1"/>
    <property type="match status" value="1"/>
</dbReference>
<protein>
    <recommendedName>
        <fullName evidence="1">AB hydrolase-1 domain-containing protein</fullName>
    </recommendedName>
</protein>
<keyword evidence="3" id="KW-1185">Reference proteome</keyword>
<dbReference type="AlphaFoldDB" id="A0A1A9F1N9"/>
<dbReference type="PANTHER" id="PTHR43798">
    <property type="entry name" value="MONOACYLGLYCEROL LIPASE"/>
    <property type="match status" value="1"/>
</dbReference>
<dbReference type="GO" id="GO:0016020">
    <property type="term" value="C:membrane"/>
    <property type="evidence" value="ECO:0007669"/>
    <property type="project" value="TreeGrafter"/>
</dbReference>
<dbReference type="SUPFAM" id="SSF53474">
    <property type="entry name" value="alpha/beta-Hydrolases"/>
    <property type="match status" value="1"/>
</dbReference>
<dbReference type="KEGG" id="mars:A8C75_16445"/>
<dbReference type="EMBL" id="CP015839">
    <property type="protein sequence ID" value="ANG63910.1"/>
    <property type="molecule type" value="Genomic_DNA"/>
</dbReference>
<evidence type="ECO:0000313" key="2">
    <source>
        <dbReference type="EMBL" id="ANG63910.1"/>
    </source>
</evidence>
<reference evidence="3" key="1">
    <citation type="submission" date="2016-05" db="EMBL/GenBank/DDBJ databases">
        <authorList>
            <person name="Baek K."/>
            <person name="Yang S.-J."/>
        </authorList>
    </citation>
    <scope>NUCLEOTIDE SEQUENCE [LARGE SCALE GENOMIC DNA]</scope>
    <source>
        <strain evidence="3">ST58-10</strain>
    </source>
</reference>
<dbReference type="Proteomes" id="UP000078070">
    <property type="component" value="Chromosome"/>
</dbReference>
<dbReference type="InterPro" id="IPR050266">
    <property type="entry name" value="AB_hydrolase_sf"/>
</dbReference>
<dbReference type="InterPro" id="IPR029058">
    <property type="entry name" value="AB_hydrolase_fold"/>
</dbReference>
<organism evidence="2 3">
    <name type="scientific">Marinobacterium aestuarii</name>
    <dbReference type="NCBI Taxonomy" id="1821621"/>
    <lineage>
        <taxon>Bacteria</taxon>
        <taxon>Pseudomonadati</taxon>
        <taxon>Pseudomonadota</taxon>
        <taxon>Gammaproteobacteria</taxon>
        <taxon>Oceanospirillales</taxon>
        <taxon>Oceanospirillaceae</taxon>
        <taxon>Marinobacterium</taxon>
    </lineage>
</organism>
<dbReference type="PANTHER" id="PTHR43798:SF33">
    <property type="entry name" value="HYDROLASE, PUTATIVE (AFU_ORTHOLOGUE AFUA_2G14860)-RELATED"/>
    <property type="match status" value="1"/>
</dbReference>
<sequence length="290" mass="31740">MPELIPGEYDVVLNGSRIHYSVRGQGPALIAHSGGPGWDARSWDDLAGIDAFASVIVMHPRGSGLSAAPVNGAYGLADYAADLDGLRRHLELEKPVILGWSHGGMVAQEYASRHPDGPGKLILYSSSACFGASLTDPQQMLSALMAYQNQPWFADSMAALQDWWSGRCTTDEEASKLWSRMVKFYFSAFDGKAEQYLQRTAQLPLHITPLLTFMGSEAASMDLRPALKKLQIPSLVIAGRQDCVTPLAMSEEIAGEIPGAQLEVFENSGHFAHVEEPERFCEVLRRFLSE</sequence>
<gene>
    <name evidence="2" type="ORF">A8C75_16445</name>
</gene>
<reference evidence="2 3" key="2">
    <citation type="journal article" date="2018" name="Int. J. Syst. Evol. Microbiol.">
        <title>Marinobacterium aestuarii sp. nov., a benzene-degrading marine bacterium isolated from estuary sediment.</title>
        <authorList>
            <person name="Bae S.S."/>
            <person name="Jung J."/>
            <person name="Chung D."/>
            <person name="Baek K."/>
        </authorList>
    </citation>
    <scope>NUCLEOTIDE SEQUENCE [LARGE SCALE GENOMIC DNA]</scope>
    <source>
        <strain evidence="2 3">ST58-10</strain>
    </source>
</reference>
<proteinExistence type="predicted"/>
<name>A0A1A9F1N9_9GAMM</name>
<evidence type="ECO:0000313" key="3">
    <source>
        <dbReference type="Proteomes" id="UP000078070"/>
    </source>
</evidence>
<evidence type="ECO:0000259" key="1">
    <source>
        <dbReference type="Pfam" id="PF00561"/>
    </source>
</evidence>
<dbReference type="Gene3D" id="3.40.50.1820">
    <property type="entry name" value="alpha/beta hydrolase"/>
    <property type="match status" value="1"/>
</dbReference>